<name>A0A1I7VWW2_LOALO</name>
<proteinExistence type="predicted"/>
<evidence type="ECO:0000313" key="1">
    <source>
        <dbReference type="Proteomes" id="UP000095285"/>
    </source>
</evidence>
<dbReference type="Proteomes" id="UP000095285">
    <property type="component" value="Unassembled WGS sequence"/>
</dbReference>
<reference evidence="2" key="2">
    <citation type="submission" date="2016-11" db="UniProtKB">
        <authorList>
            <consortium name="WormBaseParasite"/>
        </authorList>
    </citation>
    <scope>IDENTIFICATION</scope>
</reference>
<protein>
    <submittedName>
        <fullName evidence="2">Uncharacterized protein</fullName>
    </submittedName>
</protein>
<dbReference type="WBParaSite" id="EN70_7168">
    <property type="protein sequence ID" value="EN70_7168"/>
    <property type="gene ID" value="EN70_7168"/>
</dbReference>
<sequence>MVSEFFAHFTCNGTGREGRIEEILLQNTLILLSIIRVKGIPLIQQQQDIGDFHWEKPNPQAIDLKIARKTSFSNGDIAATNETDRCNLMLPARLCH</sequence>
<reference evidence="1" key="1">
    <citation type="submission" date="2012-04" db="EMBL/GenBank/DDBJ databases">
        <title>The Genome Sequence of Loa loa.</title>
        <authorList>
            <consortium name="The Broad Institute Genome Sequencing Platform"/>
            <consortium name="Broad Institute Genome Sequencing Center for Infectious Disease"/>
            <person name="Nutman T.B."/>
            <person name="Fink D.L."/>
            <person name="Russ C."/>
            <person name="Young S."/>
            <person name="Zeng Q."/>
            <person name="Gargeya S."/>
            <person name="Alvarado L."/>
            <person name="Berlin A."/>
            <person name="Chapman S.B."/>
            <person name="Chen Z."/>
            <person name="Freedman E."/>
            <person name="Gellesch M."/>
            <person name="Goldberg J."/>
            <person name="Griggs A."/>
            <person name="Gujja S."/>
            <person name="Heilman E.R."/>
            <person name="Heiman D."/>
            <person name="Howarth C."/>
            <person name="Mehta T."/>
            <person name="Neiman D."/>
            <person name="Pearson M."/>
            <person name="Roberts A."/>
            <person name="Saif S."/>
            <person name="Shea T."/>
            <person name="Shenoy N."/>
            <person name="Sisk P."/>
            <person name="Stolte C."/>
            <person name="Sykes S."/>
            <person name="White J."/>
            <person name="Yandava C."/>
            <person name="Haas B."/>
            <person name="Henn M.R."/>
            <person name="Nusbaum C."/>
            <person name="Birren B."/>
        </authorList>
    </citation>
    <scope>NUCLEOTIDE SEQUENCE [LARGE SCALE GENOMIC DNA]</scope>
</reference>
<organism evidence="1 2">
    <name type="scientific">Loa loa</name>
    <name type="common">Eye worm</name>
    <name type="synonym">Filaria loa</name>
    <dbReference type="NCBI Taxonomy" id="7209"/>
    <lineage>
        <taxon>Eukaryota</taxon>
        <taxon>Metazoa</taxon>
        <taxon>Ecdysozoa</taxon>
        <taxon>Nematoda</taxon>
        <taxon>Chromadorea</taxon>
        <taxon>Rhabditida</taxon>
        <taxon>Spirurina</taxon>
        <taxon>Spiruromorpha</taxon>
        <taxon>Filarioidea</taxon>
        <taxon>Onchocercidae</taxon>
        <taxon>Loa</taxon>
    </lineage>
</organism>
<accession>A0A1I7VWW2</accession>
<keyword evidence="1" id="KW-1185">Reference proteome</keyword>
<evidence type="ECO:0000313" key="2">
    <source>
        <dbReference type="WBParaSite" id="EN70_7168"/>
    </source>
</evidence>
<dbReference type="AlphaFoldDB" id="A0A1I7VWW2"/>